<feature type="domain" description="HTH tetR-type" evidence="3">
    <location>
        <begin position="9"/>
        <end position="70"/>
    </location>
</feature>
<gene>
    <name evidence="4" type="ORF">SAMN02745248_01042</name>
</gene>
<accession>A0A1M6MG27</accession>
<proteinExistence type="predicted"/>
<dbReference type="Pfam" id="PF00440">
    <property type="entry name" value="TetR_N"/>
    <property type="match status" value="1"/>
</dbReference>
<keyword evidence="1 2" id="KW-0238">DNA-binding</keyword>
<dbReference type="PANTHER" id="PTHR43479">
    <property type="entry name" value="ACREF/ENVCD OPERON REPRESSOR-RELATED"/>
    <property type="match status" value="1"/>
</dbReference>
<dbReference type="RefSeq" id="WP_084672075.1">
    <property type="nucleotide sequence ID" value="NZ_FRAD01000007.1"/>
</dbReference>
<name>A0A1M6MG27_9CLOT</name>
<organism evidence="4 5">
    <name type="scientific">Hathewaya proteolytica DSM 3090</name>
    <dbReference type="NCBI Taxonomy" id="1121331"/>
    <lineage>
        <taxon>Bacteria</taxon>
        <taxon>Bacillati</taxon>
        <taxon>Bacillota</taxon>
        <taxon>Clostridia</taxon>
        <taxon>Eubacteriales</taxon>
        <taxon>Clostridiaceae</taxon>
        <taxon>Hathewaya</taxon>
    </lineage>
</organism>
<sequence>MLSKVKDSKVTVERIIEVASRLFMQRGYENTTIDDIVEELGDLSKGAIYHHFKSKEEIILAVSRKVNQELLHRFHKTISGQKFTGMEKAKQFLMFILNEFKNHGNCECSSNLLNNPKVLALHLQSSIFEIAPNIIQPFMEEGVKDGSIKTDYPKQLSEVIALMTGIWMNPFIFRSTKEEINDKYMFFKKMMAGYGMDFFDEEFLNHIYKLLDNNKI</sequence>
<reference evidence="4 5" key="1">
    <citation type="submission" date="2016-11" db="EMBL/GenBank/DDBJ databases">
        <authorList>
            <person name="Jaros S."/>
            <person name="Januszkiewicz K."/>
            <person name="Wedrychowicz H."/>
        </authorList>
    </citation>
    <scope>NUCLEOTIDE SEQUENCE [LARGE SCALE GENOMIC DNA]</scope>
    <source>
        <strain evidence="4 5">DSM 3090</strain>
    </source>
</reference>
<evidence type="ECO:0000259" key="3">
    <source>
        <dbReference type="PROSITE" id="PS50977"/>
    </source>
</evidence>
<protein>
    <submittedName>
        <fullName evidence="4">Transcriptional regulator, TetR family</fullName>
    </submittedName>
</protein>
<dbReference type="AlphaFoldDB" id="A0A1M6MG27"/>
<keyword evidence="5" id="KW-1185">Reference proteome</keyword>
<dbReference type="OrthoDB" id="9814200at2"/>
<evidence type="ECO:0000313" key="4">
    <source>
        <dbReference type="EMBL" id="SHJ82387.1"/>
    </source>
</evidence>
<dbReference type="Proteomes" id="UP000183952">
    <property type="component" value="Unassembled WGS sequence"/>
</dbReference>
<evidence type="ECO:0000256" key="2">
    <source>
        <dbReference type="PROSITE-ProRule" id="PRU00335"/>
    </source>
</evidence>
<evidence type="ECO:0000256" key="1">
    <source>
        <dbReference type="ARBA" id="ARBA00023125"/>
    </source>
</evidence>
<dbReference type="InterPro" id="IPR009057">
    <property type="entry name" value="Homeodomain-like_sf"/>
</dbReference>
<dbReference type="InterPro" id="IPR001647">
    <property type="entry name" value="HTH_TetR"/>
</dbReference>
<feature type="DNA-binding region" description="H-T-H motif" evidence="2">
    <location>
        <begin position="33"/>
        <end position="52"/>
    </location>
</feature>
<dbReference type="STRING" id="1121331.SAMN02745248_01042"/>
<dbReference type="PANTHER" id="PTHR43479:SF11">
    <property type="entry name" value="ACREF_ENVCD OPERON REPRESSOR-RELATED"/>
    <property type="match status" value="1"/>
</dbReference>
<evidence type="ECO:0000313" key="5">
    <source>
        <dbReference type="Proteomes" id="UP000183952"/>
    </source>
</evidence>
<dbReference type="SUPFAM" id="SSF46689">
    <property type="entry name" value="Homeodomain-like"/>
    <property type="match status" value="1"/>
</dbReference>
<dbReference type="InterPro" id="IPR050624">
    <property type="entry name" value="HTH-type_Tx_Regulator"/>
</dbReference>
<dbReference type="PROSITE" id="PS50977">
    <property type="entry name" value="HTH_TETR_2"/>
    <property type="match status" value="1"/>
</dbReference>
<dbReference type="Gene3D" id="1.10.357.10">
    <property type="entry name" value="Tetracycline Repressor, domain 2"/>
    <property type="match status" value="1"/>
</dbReference>
<dbReference type="GO" id="GO:0003677">
    <property type="term" value="F:DNA binding"/>
    <property type="evidence" value="ECO:0007669"/>
    <property type="project" value="UniProtKB-UniRule"/>
</dbReference>
<dbReference type="EMBL" id="FRAD01000007">
    <property type="protein sequence ID" value="SHJ82387.1"/>
    <property type="molecule type" value="Genomic_DNA"/>
</dbReference>